<keyword evidence="2" id="KW-1185">Reference proteome</keyword>
<evidence type="ECO:0000313" key="1">
    <source>
        <dbReference type="EMBL" id="KAI0494380.1"/>
    </source>
</evidence>
<gene>
    <name evidence="1" type="ORF">KFK09_024514</name>
</gene>
<comment type="caution">
    <text evidence="1">The sequence shown here is derived from an EMBL/GenBank/DDBJ whole genome shotgun (WGS) entry which is preliminary data.</text>
</comment>
<accession>A0A8T3ADY4</accession>
<dbReference type="EMBL" id="JAGYWB010000017">
    <property type="protein sequence ID" value="KAI0494380.1"/>
    <property type="molecule type" value="Genomic_DNA"/>
</dbReference>
<name>A0A8T3ADY4_DENNO</name>
<protein>
    <submittedName>
        <fullName evidence="1">Uncharacterized protein</fullName>
    </submittedName>
</protein>
<evidence type="ECO:0000313" key="2">
    <source>
        <dbReference type="Proteomes" id="UP000829196"/>
    </source>
</evidence>
<reference evidence="1" key="1">
    <citation type="journal article" date="2022" name="Front. Genet.">
        <title>Chromosome-Scale Assembly of the Dendrobium nobile Genome Provides Insights Into the Molecular Mechanism of the Biosynthesis of the Medicinal Active Ingredient of Dendrobium.</title>
        <authorList>
            <person name="Xu Q."/>
            <person name="Niu S.-C."/>
            <person name="Li K.-L."/>
            <person name="Zheng P.-J."/>
            <person name="Zhang X.-J."/>
            <person name="Jia Y."/>
            <person name="Liu Y."/>
            <person name="Niu Y.-X."/>
            <person name="Yu L.-H."/>
            <person name="Chen D.-F."/>
            <person name="Zhang G.-Q."/>
        </authorList>
    </citation>
    <scope>NUCLEOTIDE SEQUENCE</scope>
    <source>
        <tissue evidence="1">Leaf</tissue>
    </source>
</reference>
<proteinExistence type="predicted"/>
<dbReference type="AlphaFoldDB" id="A0A8T3ADY4"/>
<organism evidence="1 2">
    <name type="scientific">Dendrobium nobile</name>
    <name type="common">Orchid</name>
    <dbReference type="NCBI Taxonomy" id="94219"/>
    <lineage>
        <taxon>Eukaryota</taxon>
        <taxon>Viridiplantae</taxon>
        <taxon>Streptophyta</taxon>
        <taxon>Embryophyta</taxon>
        <taxon>Tracheophyta</taxon>
        <taxon>Spermatophyta</taxon>
        <taxon>Magnoliopsida</taxon>
        <taxon>Liliopsida</taxon>
        <taxon>Asparagales</taxon>
        <taxon>Orchidaceae</taxon>
        <taxon>Epidendroideae</taxon>
        <taxon>Malaxideae</taxon>
        <taxon>Dendrobiinae</taxon>
        <taxon>Dendrobium</taxon>
    </lineage>
</organism>
<sequence>MIMRGLLSLNADIADIQDGSLLIQFFGLNARFKNFIIGDSWCLPNNLPASVASVIRGLLILNTGANCLVWGNSGDGSFGLFMKEFYKDFPSYSWENLIWHKKHVLRYSVYAWLALGGGLKIADALNGHNIPADVALLFLSFPQRKCFSYVL</sequence>
<dbReference type="Proteomes" id="UP000829196">
    <property type="component" value="Unassembled WGS sequence"/>
</dbReference>